<dbReference type="FunFam" id="3.40.50.2300:FF:000001">
    <property type="entry name" value="DNA-binding response regulator PhoB"/>
    <property type="match status" value="1"/>
</dbReference>
<dbReference type="GO" id="GO:0000976">
    <property type="term" value="F:transcription cis-regulatory region binding"/>
    <property type="evidence" value="ECO:0007669"/>
    <property type="project" value="TreeGrafter"/>
</dbReference>
<evidence type="ECO:0000256" key="2">
    <source>
        <dbReference type="ARBA" id="ARBA00023012"/>
    </source>
</evidence>
<dbReference type="Gene3D" id="3.40.50.2300">
    <property type="match status" value="1"/>
</dbReference>
<dbReference type="InterPro" id="IPR016032">
    <property type="entry name" value="Sig_transdc_resp-reg_C-effctor"/>
</dbReference>
<dbReference type="InterPro" id="IPR011006">
    <property type="entry name" value="CheY-like_superfamily"/>
</dbReference>
<evidence type="ECO:0000313" key="11">
    <source>
        <dbReference type="Proteomes" id="UP000001916"/>
    </source>
</evidence>
<organism evidence="10 11">
    <name type="scientific">Allomeiothermus silvanus (strain ATCC 700542 / DSM 9946 / NBRC 106475 / NCIMB 13440 / VI-R2)</name>
    <name type="common">Thermus silvanus</name>
    <dbReference type="NCBI Taxonomy" id="526227"/>
    <lineage>
        <taxon>Bacteria</taxon>
        <taxon>Thermotogati</taxon>
        <taxon>Deinococcota</taxon>
        <taxon>Deinococci</taxon>
        <taxon>Thermales</taxon>
        <taxon>Thermaceae</taxon>
        <taxon>Allomeiothermus</taxon>
    </lineage>
</organism>
<accession>D7BDK6</accession>
<evidence type="ECO:0000259" key="9">
    <source>
        <dbReference type="PROSITE" id="PS51755"/>
    </source>
</evidence>
<dbReference type="InterPro" id="IPR001789">
    <property type="entry name" value="Sig_transdc_resp-reg_receiver"/>
</dbReference>
<dbReference type="GO" id="GO:0032993">
    <property type="term" value="C:protein-DNA complex"/>
    <property type="evidence" value="ECO:0007669"/>
    <property type="project" value="TreeGrafter"/>
</dbReference>
<keyword evidence="3" id="KW-0805">Transcription regulation</keyword>
<dbReference type="GO" id="GO:0006355">
    <property type="term" value="P:regulation of DNA-templated transcription"/>
    <property type="evidence" value="ECO:0007669"/>
    <property type="project" value="InterPro"/>
</dbReference>
<evidence type="ECO:0000256" key="1">
    <source>
        <dbReference type="ARBA" id="ARBA00022553"/>
    </source>
</evidence>
<dbReference type="CDD" id="cd17574">
    <property type="entry name" value="REC_OmpR"/>
    <property type="match status" value="1"/>
</dbReference>
<keyword evidence="4 7" id="KW-0238">DNA-binding</keyword>
<dbReference type="Pfam" id="PF00486">
    <property type="entry name" value="Trans_reg_C"/>
    <property type="match status" value="1"/>
</dbReference>
<evidence type="ECO:0000256" key="5">
    <source>
        <dbReference type="ARBA" id="ARBA00023163"/>
    </source>
</evidence>
<dbReference type="PROSITE" id="PS51755">
    <property type="entry name" value="OMPR_PHOB"/>
    <property type="match status" value="1"/>
</dbReference>
<dbReference type="STRING" id="526227.Mesil_2988"/>
<name>D7BDK6_ALLS1</name>
<dbReference type="Proteomes" id="UP000001916">
    <property type="component" value="Chromosome"/>
</dbReference>
<gene>
    <name evidence="10" type="ordered locus">Mesil_2988</name>
</gene>
<dbReference type="CDD" id="cd00383">
    <property type="entry name" value="trans_reg_C"/>
    <property type="match status" value="1"/>
</dbReference>
<protein>
    <submittedName>
        <fullName evidence="10">Two component transcriptional regulator, winged helix family</fullName>
    </submittedName>
</protein>
<evidence type="ECO:0000256" key="7">
    <source>
        <dbReference type="PROSITE-ProRule" id="PRU01091"/>
    </source>
</evidence>
<dbReference type="InterPro" id="IPR039420">
    <property type="entry name" value="WalR-like"/>
</dbReference>
<feature type="domain" description="Response regulatory" evidence="8">
    <location>
        <begin position="4"/>
        <end position="118"/>
    </location>
</feature>
<feature type="domain" description="OmpR/PhoB-type" evidence="9">
    <location>
        <begin position="140"/>
        <end position="240"/>
    </location>
</feature>
<dbReference type="RefSeq" id="WP_013159358.1">
    <property type="nucleotide sequence ID" value="NC_014212.1"/>
</dbReference>
<dbReference type="AlphaFoldDB" id="D7BDK6"/>
<evidence type="ECO:0000256" key="6">
    <source>
        <dbReference type="PROSITE-ProRule" id="PRU00169"/>
    </source>
</evidence>
<dbReference type="GO" id="GO:0005829">
    <property type="term" value="C:cytosol"/>
    <property type="evidence" value="ECO:0007669"/>
    <property type="project" value="TreeGrafter"/>
</dbReference>
<dbReference type="PROSITE" id="PS50110">
    <property type="entry name" value="RESPONSE_REGULATORY"/>
    <property type="match status" value="1"/>
</dbReference>
<keyword evidence="2" id="KW-0902">Two-component regulatory system</keyword>
<dbReference type="KEGG" id="msv:Mesil_2988"/>
<evidence type="ECO:0000256" key="3">
    <source>
        <dbReference type="ARBA" id="ARBA00023015"/>
    </source>
</evidence>
<dbReference type="Pfam" id="PF00072">
    <property type="entry name" value="Response_reg"/>
    <property type="match status" value="1"/>
</dbReference>
<feature type="DNA-binding region" description="OmpR/PhoB-type" evidence="7">
    <location>
        <begin position="140"/>
        <end position="240"/>
    </location>
</feature>
<dbReference type="EMBL" id="CP002042">
    <property type="protein sequence ID" value="ADH64826.1"/>
    <property type="molecule type" value="Genomic_DNA"/>
</dbReference>
<dbReference type="Gene3D" id="1.10.10.10">
    <property type="entry name" value="Winged helix-like DNA-binding domain superfamily/Winged helix DNA-binding domain"/>
    <property type="match status" value="1"/>
</dbReference>
<reference evidence="10 11" key="1">
    <citation type="journal article" date="2010" name="Stand. Genomic Sci.">
        <title>Complete genome sequence of Meiothermus silvanus type strain (VI-R2).</title>
        <authorList>
            <person name="Sikorski J."/>
            <person name="Tindall B.J."/>
            <person name="Lowry S."/>
            <person name="Lucas S."/>
            <person name="Nolan M."/>
            <person name="Copeland A."/>
            <person name="Glavina Del Rio T."/>
            <person name="Tice H."/>
            <person name="Cheng J.F."/>
            <person name="Han C."/>
            <person name="Pitluck S."/>
            <person name="Liolios K."/>
            <person name="Ivanova N."/>
            <person name="Mavromatis K."/>
            <person name="Mikhailova N."/>
            <person name="Pati A."/>
            <person name="Goodwin L."/>
            <person name="Chen A."/>
            <person name="Palaniappan K."/>
            <person name="Land M."/>
            <person name="Hauser L."/>
            <person name="Chang Y.J."/>
            <person name="Jeffries C.D."/>
            <person name="Rohde M."/>
            <person name="Goker M."/>
            <person name="Woyke T."/>
            <person name="Bristow J."/>
            <person name="Eisen J.A."/>
            <person name="Markowitz V."/>
            <person name="Hugenholtz P."/>
            <person name="Kyrpides N.C."/>
            <person name="Klenk H.P."/>
            <person name="Lapidus A."/>
        </authorList>
    </citation>
    <scope>NUCLEOTIDE SEQUENCE [LARGE SCALE GENOMIC DNA]</scope>
    <source>
        <strain evidence="11">ATCC 700542 / DSM 9946 / VI-R2</strain>
    </source>
</reference>
<feature type="modified residue" description="4-aspartylphosphate" evidence="6">
    <location>
        <position position="53"/>
    </location>
</feature>
<keyword evidence="5" id="KW-0804">Transcription</keyword>
<keyword evidence="1 6" id="KW-0597">Phosphoprotein</keyword>
<sequence>MRRRVLIVEDERVLAEVLADNLREEGLEVAVARDGESALQLWQSSQPDLVILDVMLPRLSGLDVCRRMRTAGDRTPVLFLSAKGQPEERVEGLRVGGDDYMGKPFHLPELLLRVQNMLSRLEWGQEAYFRRAERGVEVAPAGLSFGGHQVDFRTWNATLADGRVEPLGEREIGILRLLAERAGEVVSRDEILDRVWGGDIFPSSRTVDNFIVRLRKLFEPDPAHPIYLHTVWGVGYRFTPEGTGLQFPDKPAQESA</sequence>
<proteinExistence type="predicted"/>
<dbReference type="OrthoDB" id="9790442at2"/>
<dbReference type="InterPro" id="IPR036388">
    <property type="entry name" value="WH-like_DNA-bd_sf"/>
</dbReference>
<dbReference type="SUPFAM" id="SSF46894">
    <property type="entry name" value="C-terminal effector domain of the bipartite response regulators"/>
    <property type="match status" value="1"/>
</dbReference>
<dbReference type="PANTHER" id="PTHR48111">
    <property type="entry name" value="REGULATOR OF RPOS"/>
    <property type="match status" value="1"/>
</dbReference>
<dbReference type="eggNOG" id="COG0745">
    <property type="taxonomic scope" value="Bacteria"/>
</dbReference>
<dbReference type="InterPro" id="IPR001867">
    <property type="entry name" value="OmpR/PhoB-type_DNA-bd"/>
</dbReference>
<dbReference type="GO" id="GO:0000156">
    <property type="term" value="F:phosphorelay response regulator activity"/>
    <property type="evidence" value="ECO:0007669"/>
    <property type="project" value="TreeGrafter"/>
</dbReference>
<dbReference type="SMART" id="SM00448">
    <property type="entry name" value="REC"/>
    <property type="match status" value="1"/>
</dbReference>
<dbReference type="HOGENOM" id="CLU_000445_30_1_0"/>
<dbReference type="SMART" id="SM00862">
    <property type="entry name" value="Trans_reg_C"/>
    <property type="match status" value="1"/>
</dbReference>
<evidence type="ECO:0000256" key="4">
    <source>
        <dbReference type="ARBA" id="ARBA00023125"/>
    </source>
</evidence>
<evidence type="ECO:0000313" key="10">
    <source>
        <dbReference type="EMBL" id="ADH64826.1"/>
    </source>
</evidence>
<keyword evidence="11" id="KW-1185">Reference proteome</keyword>
<evidence type="ECO:0000259" key="8">
    <source>
        <dbReference type="PROSITE" id="PS50110"/>
    </source>
</evidence>
<dbReference type="PANTHER" id="PTHR48111:SF21">
    <property type="entry name" value="DNA-BINDING DUAL MASTER TRANSCRIPTIONAL REGULATOR RPAA"/>
    <property type="match status" value="1"/>
</dbReference>
<dbReference type="SUPFAM" id="SSF52172">
    <property type="entry name" value="CheY-like"/>
    <property type="match status" value="1"/>
</dbReference>